<dbReference type="RefSeq" id="WP_216567825.1">
    <property type="nucleotide sequence ID" value="NZ_JAHMHK010000002.1"/>
</dbReference>
<protein>
    <submittedName>
        <fullName evidence="2">ABC transporter permease</fullName>
    </submittedName>
</protein>
<evidence type="ECO:0000256" key="1">
    <source>
        <dbReference type="SAM" id="Phobius"/>
    </source>
</evidence>
<proteinExistence type="predicted"/>
<keyword evidence="3" id="KW-1185">Reference proteome</keyword>
<dbReference type="Pfam" id="PF03649">
    <property type="entry name" value="UPF0014"/>
    <property type="match status" value="1"/>
</dbReference>
<name>A0ABS6DT23_9MOLU</name>
<organism evidence="2 3">
    <name type="scientific">Mycoplasma zalophidermidis</name>
    <dbReference type="NCBI Taxonomy" id="398174"/>
    <lineage>
        <taxon>Bacteria</taxon>
        <taxon>Bacillati</taxon>
        <taxon>Mycoplasmatota</taxon>
        <taxon>Mollicutes</taxon>
        <taxon>Mycoplasmataceae</taxon>
        <taxon>Mycoplasma</taxon>
    </lineage>
</organism>
<evidence type="ECO:0000313" key="2">
    <source>
        <dbReference type="EMBL" id="MBU4693633.1"/>
    </source>
</evidence>
<sequence>MIVLKWTNDILIATIRISVQLFIMGYALGYIIDNQNPFITIAFLLVMKFFCNFRHFKNKMSKKT</sequence>
<keyword evidence="1" id="KW-0812">Transmembrane</keyword>
<accession>A0ABS6DT23</accession>
<gene>
    <name evidence="2" type="ORF">KQ878_01890</name>
</gene>
<dbReference type="InterPro" id="IPR005226">
    <property type="entry name" value="UPF0014_fam"/>
</dbReference>
<feature type="transmembrane region" description="Helical" evidence="1">
    <location>
        <begin position="12"/>
        <end position="32"/>
    </location>
</feature>
<keyword evidence="1" id="KW-0472">Membrane</keyword>
<keyword evidence="1" id="KW-1133">Transmembrane helix</keyword>
<evidence type="ECO:0000313" key="3">
    <source>
        <dbReference type="Proteomes" id="UP000812267"/>
    </source>
</evidence>
<dbReference type="EMBL" id="JAHMHK010000002">
    <property type="protein sequence ID" value="MBU4693633.1"/>
    <property type="molecule type" value="Genomic_DNA"/>
</dbReference>
<comment type="caution">
    <text evidence="2">The sequence shown here is derived from an EMBL/GenBank/DDBJ whole genome shotgun (WGS) entry which is preliminary data.</text>
</comment>
<feature type="transmembrane region" description="Helical" evidence="1">
    <location>
        <begin position="38"/>
        <end position="56"/>
    </location>
</feature>
<reference evidence="2" key="1">
    <citation type="submission" date="2021-06" db="EMBL/GenBank/DDBJ databases">
        <title>Novel Mycoplasma species detected in California sea lions (Zalophus californianus) from the USA.</title>
        <authorList>
            <person name="Volokhov D.V."/>
            <person name="Furtak V.A."/>
            <person name="Zagorodnyaya T.A."/>
        </authorList>
    </citation>
    <scope>NUCLEOTIDE SEQUENCE [LARGE SCALE GENOMIC DNA]</scope>
    <source>
        <strain evidence="2">CSL 4779</strain>
    </source>
</reference>
<dbReference type="Proteomes" id="UP000812267">
    <property type="component" value="Unassembled WGS sequence"/>
</dbReference>